<dbReference type="SMART" id="SM00271">
    <property type="entry name" value="DnaJ"/>
    <property type="match status" value="1"/>
</dbReference>
<dbReference type="GO" id="GO:0009507">
    <property type="term" value="C:chloroplast"/>
    <property type="evidence" value="ECO:0007669"/>
    <property type="project" value="TreeGrafter"/>
</dbReference>
<keyword evidence="3" id="KW-1185">Reference proteome</keyword>
<protein>
    <submittedName>
        <fullName evidence="2">OLC1v1009195C1</fullName>
    </submittedName>
</protein>
<reference evidence="2" key="1">
    <citation type="submission" date="2023-03" db="EMBL/GenBank/DDBJ databases">
        <authorList>
            <person name="Julca I."/>
        </authorList>
    </citation>
    <scope>NUCLEOTIDE SEQUENCE</scope>
</reference>
<accession>A0AAV1DPV9</accession>
<feature type="domain" description="J" evidence="1">
    <location>
        <begin position="44"/>
        <end position="114"/>
    </location>
</feature>
<dbReference type="PROSITE" id="PS50076">
    <property type="entry name" value="DNAJ_2"/>
    <property type="match status" value="1"/>
</dbReference>
<dbReference type="InterPro" id="IPR036869">
    <property type="entry name" value="J_dom_sf"/>
</dbReference>
<dbReference type="InterPro" id="IPR053232">
    <property type="entry name" value="DnaJ_C/III_chloroplastic"/>
</dbReference>
<dbReference type="EMBL" id="OX459123">
    <property type="protein sequence ID" value="CAI9109382.1"/>
    <property type="molecule type" value="Genomic_DNA"/>
</dbReference>
<evidence type="ECO:0000313" key="2">
    <source>
        <dbReference type="EMBL" id="CAI9109382.1"/>
    </source>
</evidence>
<evidence type="ECO:0000259" key="1">
    <source>
        <dbReference type="PROSITE" id="PS50076"/>
    </source>
</evidence>
<dbReference type="AlphaFoldDB" id="A0AAV1DPV9"/>
<proteinExistence type="predicted"/>
<dbReference type="Proteomes" id="UP001161247">
    <property type="component" value="Chromosome 6"/>
</dbReference>
<organism evidence="2 3">
    <name type="scientific">Oldenlandia corymbosa var. corymbosa</name>
    <dbReference type="NCBI Taxonomy" id="529605"/>
    <lineage>
        <taxon>Eukaryota</taxon>
        <taxon>Viridiplantae</taxon>
        <taxon>Streptophyta</taxon>
        <taxon>Embryophyta</taxon>
        <taxon>Tracheophyta</taxon>
        <taxon>Spermatophyta</taxon>
        <taxon>Magnoliopsida</taxon>
        <taxon>eudicotyledons</taxon>
        <taxon>Gunneridae</taxon>
        <taxon>Pentapetalae</taxon>
        <taxon>asterids</taxon>
        <taxon>lamiids</taxon>
        <taxon>Gentianales</taxon>
        <taxon>Rubiaceae</taxon>
        <taxon>Rubioideae</taxon>
        <taxon>Spermacoceae</taxon>
        <taxon>Hedyotis-Oldenlandia complex</taxon>
        <taxon>Oldenlandia</taxon>
    </lineage>
</organism>
<dbReference type="SUPFAM" id="SSF46565">
    <property type="entry name" value="Chaperone J-domain"/>
    <property type="match status" value="1"/>
</dbReference>
<gene>
    <name evidence="2" type="ORF">OLC1_LOCUS17302</name>
</gene>
<dbReference type="Pfam" id="PF00226">
    <property type="entry name" value="DnaJ"/>
    <property type="match status" value="1"/>
</dbReference>
<dbReference type="CDD" id="cd06257">
    <property type="entry name" value="DnaJ"/>
    <property type="match status" value="1"/>
</dbReference>
<dbReference type="PRINTS" id="PR00625">
    <property type="entry name" value="JDOMAIN"/>
</dbReference>
<dbReference type="InterPro" id="IPR001623">
    <property type="entry name" value="DnaJ_domain"/>
</dbReference>
<sequence>MAIALHNVTVLGKTVHFKEKKSFVLGRKTRVLCGVAMRNRNNNNFYELLSLDPSRKKIGFDEIKRAYRSQALKFHPDTCSSSTKDESTRHFLEIKKAYETLSDPILREIYDEDLRFGCDGEGKRRNGMMMVKRGSKEFSREVLQRQLSGLKKRSMERVGKKIH</sequence>
<evidence type="ECO:0000313" key="3">
    <source>
        <dbReference type="Proteomes" id="UP001161247"/>
    </source>
</evidence>
<name>A0AAV1DPV9_OLDCO</name>
<dbReference type="Gene3D" id="1.10.287.110">
    <property type="entry name" value="DnaJ domain"/>
    <property type="match status" value="1"/>
</dbReference>
<dbReference type="PANTHER" id="PTHR45090:SF3">
    <property type="entry name" value="OS09G0368800 PROTEIN"/>
    <property type="match status" value="1"/>
</dbReference>
<dbReference type="PANTHER" id="PTHR45090">
    <property type="entry name" value="CHAPERONE PROTEIN DNAJ 20 CHLOROPLASTIC"/>
    <property type="match status" value="1"/>
</dbReference>